<sequence>YVKRLGGVVIRHRELEDMLPGYYRRDGVHLSEVGLDFLLFKLNAGHKKALAALWNSI</sequence>
<evidence type="ECO:0000313" key="2">
    <source>
        <dbReference type="Proteomes" id="UP001295444"/>
    </source>
</evidence>
<proteinExistence type="predicted"/>
<gene>
    <name evidence="1" type="ORF">PECUL_23A036824</name>
</gene>
<reference evidence="1" key="1">
    <citation type="submission" date="2022-03" db="EMBL/GenBank/DDBJ databases">
        <authorList>
            <person name="Alioto T."/>
            <person name="Alioto T."/>
            <person name="Gomez Garrido J."/>
        </authorList>
    </citation>
    <scope>NUCLEOTIDE SEQUENCE</scope>
</reference>
<dbReference type="AlphaFoldDB" id="A0AAD1RR98"/>
<name>A0AAD1RR98_PELCU</name>
<organism evidence="1 2">
    <name type="scientific">Pelobates cultripes</name>
    <name type="common">Western spadefoot toad</name>
    <dbReference type="NCBI Taxonomy" id="61616"/>
    <lineage>
        <taxon>Eukaryota</taxon>
        <taxon>Metazoa</taxon>
        <taxon>Chordata</taxon>
        <taxon>Craniata</taxon>
        <taxon>Vertebrata</taxon>
        <taxon>Euteleostomi</taxon>
        <taxon>Amphibia</taxon>
        <taxon>Batrachia</taxon>
        <taxon>Anura</taxon>
        <taxon>Pelobatoidea</taxon>
        <taxon>Pelobatidae</taxon>
        <taxon>Pelobates</taxon>
    </lineage>
</organism>
<keyword evidence="2" id="KW-1185">Reference proteome</keyword>
<evidence type="ECO:0000313" key="1">
    <source>
        <dbReference type="EMBL" id="CAH2276607.1"/>
    </source>
</evidence>
<dbReference type="EMBL" id="OW240914">
    <property type="protein sequence ID" value="CAH2276607.1"/>
    <property type="molecule type" value="Genomic_DNA"/>
</dbReference>
<accession>A0AAD1RR98</accession>
<feature type="non-terminal residue" evidence="1">
    <location>
        <position position="1"/>
    </location>
</feature>
<protein>
    <submittedName>
        <fullName evidence="1">Uncharacterized protein</fullName>
    </submittedName>
</protein>
<feature type="non-terminal residue" evidence="1">
    <location>
        <position position="57"/>
    </location>
</feature>
<dbReference type="Proteomes" id="UP001295444">
    <property type="component" value="Chromosome 03"/>
</dbReference>